<dbReference type="EMBL" id="BNCK01000011">
    <property type="protein sequence ID" value="GHG05192.1"/>
    <property type="molecule type" value="Genomic_DNA"/>
</dbReference>
<feature type="domain" description="TonB-dependent receptor plug" evidence="15">
    <location>
        <begin position="44"/>
        <end position="158"/>
    </location>
</feature>
<keyword evidence="8 12" id="KW-0798">TonB box</keyword>
<reference evidence="16" key="1">
    <citation type="journal article" date="2014" name="Int. J. Syst. Evol. Microbiol.">
        <title>Complete genome sequence of Corynebacterium casei LMG S-19264T (=DSM 44701T), isolated from a smear-ripened cheese.</title>
        <authorList>
            <consortium name="US DOE Joint Genome Institute (JGI-PGF)"/>
            <person name="Walter F."/>
            <person name="Albersmeier A."/>
            <person name="Kalinowski J."/>
            <person name="Ruckert C."/>
        </authorList>
    </citation>
    <scope>NUCLEOTIDE SEQUENCE</scope>
    <source>
        <strain evidence="16">KCTC 42731</strain>
    </source>
</reference>
<accession>A0A919ENK8</accession>
<dbReference type="RefSeq" id="WP_189774058.1">
    <property type="nucleotide sequence ID" value="NZ_BNCK01000011.1"/>
</dbReference>
<keyword evidence="10 11" id="KW-0998">Cell outer membrane</keyword>
<protein>
    <submittedName>
        <fullName evidence="16">TonB-dependent receptor</fullName>
    </submittedName>
</protein>
<dbReference type="Pfam" id="PF00593">
    <property type="entry name" value="TonB_dep_Rec_b-barrel"/>
    <property type="match status" value="1"/>
</dbReference>
<evidence type="ECO:0000259" key="14">
    <source>
        <dbReference type="Pfam" id="PF00593"/>
    </source>
</evidence>
<comment type="subcellular location">
    <subcellularLocation>
        <location evidence="1 11">Cell outer membrane</location>
        <topology evidence="1 11">Multi-pass membrane protein</topology>
    </subcellularLocation>
</comment>
<dbReference type="SUPFAM" id="SSF56935">
    <property type="entry name" value="Porins"/>
    <property type="match status" value="1"/>
</dbReference>
<evidence type="ECO:0000256" key="2">
    <source>
        <dbReference type="ARBA" id="ARBA00022448"/>
    </source>
</evidence>
<evidence type="ECO:0000259" key="15">
    <source>
        <dbReference type="Pfam" id="PF07715"/>
    </source>
</evidence>
<evidence type="ECO:0000256" key="9">
    <source>
        <dbReference type="ARBA" id="ARBA00023136"/>
    </source>
</evidence>
<evidence type="ECO:0000256" key="12">
    <source>
        <dbReference type="RuleBase" id="RU003357"/>
    </source>
</evidence>
<evidence type="ECO:0000256" key="5">
    <source>
        <dbReference type="ARBA" id="ARBA00022692"/>
    </source>
</evidence>
<keyword evidence="13" id="KW-0732">Signal</keyword>
<evidence type="ECO:0000256" key="3">
    <source>
        <dbReference type="ARBA" id="ARBA00022452"/>
    </source>
</evidence>
<evidence type="ECO:0000313" key="17">
    <source>
        <dbReference type="Proteomes" id="UP000623842"/>
    </source>
</evidence>
<keyword evidence="3 11" id="KW-1134">Transmembrane beta strand</keyword>
<dbReference type="InterPro" id="IPR012910">
    <property type="entry name" value="Plug_dom"/>
</dbReference>
<dbReference type="PANTHER" id="PTHR32552">
    <property type="entry name" value="FERRICHROME IRON RECEPTOR-RELATED"/>
    <property type="match status" value="1"/>
</dbReference>
<evidence type="ECO:0000256" key="8">
    <source>
        <dbReference type="ARBA" id="ARBA00023077"/>
    </source>
</evidence>
<keyword evidence="6" id="KW-0408">Iron</keyword>
<name>A0A919ENK8_9GAMM</name>
<dbReference type="InterPro" id="IPR039426">
    <property type="entry name" value="TonB-dep_rcpt-like"/>
</dbReference>
<feature type="domain" description="TonB-dependent receptor-like beta-barrel" evidence="14">
    <location>
        <begin position="262"/>
        <end position="764"/>
    </location>
</feature>
<feature type="signal peptide" evidence="13">
    <location>
        <begin position="1"/>
        <end position="23"/>
    </location>
</feature>
<keyword evidence="2 11" id="KW-0813">Transport</keyword>
<dbReference type="AlphaFoldDB" id="A0A919ENK8"/>
<dbReference type="Pfam" id="PF07715">
    <property type="entry name" value="Plug"/>
    <property type="match status" value="1"/>
</dbReference>
<proteinExistence type="inferred from homology"/>
<evidence type="ECO:0000256" key="11">
    <source>
        <dbReference type="PROSITE-ProRule" id="PRU01360"/>
    </source>
</evidence>
<keyword evidence="16" id="KW-0675">Receptor</keyword>
<evidence type="ECO:0000256" key="6">
    <source>
        <dbReference type="ARBA" id="ARBA00023004"/>
    </source>
</evidence>
<organism evidence="16 17">
    <name type="scientific">Thalassotalea marina</name>
    <dbReference type="NCBI Taxonomy" id="1673741"/>
    <lineage>
        <taxon>Bacteria</taxon>
        <taxon>Pseudomonadati</taxon>
        <taxon>Pseudomonadota</taxon>
        <taxon>Gammaproteobacteria</taxon>
        <taxon>Alteromonadales</taxon>
        <taxon>Colwelliaceae</taxon>
        <taxon>Thalassotalea</taxon>
    </lineage>
</organism>
<dbReference type="InterPro" id="IPR000531">
    <property type="entry name" value="Beta-barrel_TonB"/>
</dbReference>
<feature type="chain" id="PRO_5037080974" evidence="13">
    <location>
        <begin position="24"/>
        <end position="799"/>
    </location>
</feature>
<keyword evidence="4" id="KW-0410">Iron transport</keyword>
<keyword evidence="7" id="KW-0406">Ion transport</keyword>
<evidence type="ECO:0000256" key="4">
    <source>
        <dbReference type="ARBA" id="ARBA00022496"/>
    </source>
</evidence>
<evidence type="ECO:0000256" key="13">
    <source>
        <dbReference type="SAM" id="SignalP"/>
    </source>
</evidence>
<keyword evidence="5 11" id="KW-0812">Transmembrane</keyword>
<reference evidence="16" key="2">
    <citation type="submission" date="2020-09" db="EMBL/GenBank/DDBJ databases">
        <authorList>
            <person name="Sun Q."/>
            <person name="Kim S."/>
        </authorList>
    </citation>
    <scope>NUCLEOTIDE SEQUENCE</scope>
    <source>
        <strain evidence="16">KCTC 42731</strain>
    </source>
</reference>
<sequence length="799" mass="88328">MFQRKLVACAVLAALSGAMPAVAQTEDSGLEVIEVTATKRTQNIQSTPVAVQAMSEKDLKDNNIGNFDDFVRYMPNVTVGGRGPGQADVFIRGMAIQPITVMLSGAQGTSPNVALYLDEQPVTAPGRNLDVYATDLERIEVLPGPQGTLFGASSQAGTVRYITKKPDTSGFEAGFTSGIASTKSGEMSNNVEAYVNLPLTDSLAFRAALYSVNKGGYIDNVAGEFTLDPAINSQVADSVKGLPSDTTYTAANNTDLIEKDFNDSFYKGGRFGVKYDINADWELLVQHTQQELGADGVFDYDPEVGDLQVQRYFPDKLRDEFSQTSWTTKGFINELEIVYTGAFLDREVEQSIDYTGYNNGGGYIPWYTCSYASDEVSHRECLDPTKGFKGQQEQTRLTQELRIATDADKALRFIGGVFYDDFDIETQDDYVYVATTELGFVPNAPISGAKNINPNARPAGVAFFNDITRTEEQIAVFGELSYDLSDQLTVTAGLRWYEIESDFAGSSNFAEKGVDGDSGRDYDASGGHTDEPLKINDTIAKFNISYQMNDDVMLYATYSEGFRPGGFNRGGGIPSANPDFPDVQVSYDTDDVTNYEFGWKAMLLDNTLRFNGNVYFIEWDNMQVSRFDPVNVSILTFIENAADSEIRGFEGDFAWQATDNLTLFGAFSYNDTELTSVNAQVIEMAPIGSSLPLTPEFQGNMRARYDWEIGDYYANWQLAAQYAGSSYSSIVASERQKQDSYHLLNASVGVEKDNWSVKLYVDNLTDERAELFINNQDDILRVSTNRPRTMGLSFSYSYY</sequence>
<dbReference type="GO" id="GO:0006826">
    <property type="term" value="P:iron ion transport"/>
    <property type="evidence" value="ECO:0007669"/>
    <property type="project" value="UniProtKB-KW"/>
</dbReference>
<comment type="caution">
    <text evidence="16">The sequence shown here is derived from an EMBL/GenBank/DDBJ whole genome shotgun (WGS) entry which is preliminary data.</text>
</comment>
<dbReference type="PROSITE" id="PS52016">
    <property type="entry name" value="TONB_DEPENDENT_REC_3"/>
    <property type="match status" value="1"/>
</dbReference>
<evidence type="ECO:0000256" key="1">
    <source>
        <dbReference type="ARBA" id="ARBA00004571"/>
    </source>
</evidence>
<keyword evidence="17" id="KW-1185">Reference proteome</keyword>
<dbReference type="Proteomes" id="UP000623842">
    <property type="component" value="Unassembled WGS sequence"/>
</dbReference>
<gene>
    <name evidence="16" type="ORF">GCM10017161_38440</name>
</gene>
<evidence type="ECO:0000256" key="10">
    <source>
        <dbReference type="ARBA" id="ARBA00023237"/>
    </source>
</evidence>
<evidence type="ECO:0000256" key="7">
    <source>
        <dbReference type="ARBA" id="ARBA00023065"/>
    </source>
</evidence>
<keyword evidence="9 11" id="KW-0472">Membrane</keyword>
<dbReference type="Gene3D" id="2.40.170.20">
    <property type="entry name" value="TonB-dependent receptor, beta-barrel domain"/>
    <property type="match status" value="2"/>
</dbReference>
<comment type="similarity">
    <text evidence="11 12">Belongs to the TonB-dependent receptor family.</text>
</comment>
<evidence type="ECO:0000313" key="16">
    <source>
        <dbReference type="EMBL" id="GHG05192.1"/>
    </source>
</evidence>
<dbReference type="InterPro" id="IPR036942">
    <property type="entry name" value="Beta-barrel_TonB_sf"/>
</dbReference>
<dbReference type="PANTHER" id="PTHR32552:SF81">
    <property type="entry name" value="TONB-DEPENDENT OUTER MEMBRANE RECEPTOR"/>
    <property type="match status" value="1"/>
</dbReference>
<dbReference type="GO" id="GO:0009279">
    <property type="term" value="C:cell outer membrane"/>
    <property type="evidence" value="ECO:0007669"/>
    <property type="project" value="UniProtKB-SubCell"/>
</dbReference>